<proteinExistence type="predicted"/>
<protein>
    <submittedName>
        <fullName evidence="1">Uncharacterized protein</fullName>
    </submittedName>
</protein>
<gene>
    <name evidence="1" type="ORF">NPIL_214241</name>
</gene>
<sequence length="165" mass="19019">MFYKAVVLWEVPMFNALSEVRDSYILRVVFILGENMLVIFQKDLNLVSLFNWIWGKPSPLLPEGLREGPCLPAKGSTDPGLTSEEESFASRRTPVLWSGTSGSMVNSFPIFHLHHCEPYMSIPKGEKFRHSNQWPFHFLYFVMEIENYISKLNLFLMSYTFGGLS</sequence>
<evidence type="ECO:0000313" key="1">
    <source>
        <dbReference type="EMBL" id="GFT07645.1"/>
    </source>
</evidence>
<keyword evidence="2" id="KW-1185">Reference proteome</keyword>
<name>A0A8X6TGC2_NEPPI</name>
<accession>A0A8X6TGC2</accession>
<reference evidence="1" key="1">
    <citation type="submission" date="2020-08" db="EMBL/GenBank/DDBJ databases">
        <title>Multicomponent nature underlies the extraordinary mechanical properties of spider dragline silk.</title>
        <authorList>
            <person name="Kono N."/>
            <person name="Nakamura H."/>
            <person name="Mori M."/>
            <person name="Yoshida Y."/>
            <person name="Ohtoshi R."/>
            <person name="Malay A.D."/>
            <person name="Moran D.A.P."/>
            <person name="Tomita M."/>
            <person name="Numata K."/>
            <person name="Arakawa K."/>
        </authorList>
    </citation>
    <scope>NUCLEOTIDE SEQUENCE</scope>
</reference>
<comment type="caution">
    <text evidence="1">The sequence shown here is derived from an EMBL/GenBank/DDBJ whole genome shotgun (WGS) entry which is preliminary data.</text>
</comment>
<dbReference type="Proteomes" id="UP000887013">
    <property type="component" value="Unassembled WGS sequence"/>
</dbReference>
<organism evidence="1 2">
    <name type="scientific">Nephila pilipes</name>
    <name type="common">Giant wood spider</name>
    <name type="synonym">Nephila maculata</name>
    <dbReference type="NCBI Taxonomy" id="299642"/>
    <lineage>
        <taxon>Eukaryota</taxon>
        <taxon>Metazoa</taxon>
        <taxon>Ecdysozoa</taxon>
        <taxon>Arthropoda</taxon>
        <taxon>Chelicerata</taxon>
        <taxon>Arachnida</taxon>
        <taxon>Araneae</taxon>
        <taxon>Araneomorphae</taxon>
        <taxon>Entelegynae</taxon>
        <taxon>Araneoidea</taxon>
        <taxon>Nephilidae</taxon>
        <taxon>Nephila</taxon>
    </lineage>
</organism>
<dbReference type="EMBL" id="BMAW01008231">
    <property type="protein sequence ID" value="GFT07645.1"/>
    <property type="molecule type" value="Genomic_DNA"/>
</dbReference>
<dbReference type="AlphaFoldDB" id="A0A8X6TGC2"/>
<evidence type="ECO:0000313" key="2">
    <source>
        <dbReference type="Proteomes" id="UP000887013"/>
    </source>
</evidence>